<dbReference type="InterPro" id="IPR005011">
    <property type="entry name" value="SNU66/SART1"/>
</dbReference>
<dbReference type="AlphaFoldDB" id="A0A9P3HJG2"/>
<dbReference type="GO" id="GO:0045292">
    <property type="term" value="P:mRNA cis splicing, via spliceosome"/>
    <property type="evidence" value="ECO:0007669"/>
    <property type="project" value="TreeGrafter"/>
</dbReference>
<proteinExistence type="inferred from homology"/>
<organism evidence="7 8">
    <name type="scientific">Entomortierella parvispora</name>
    <dbReference type="NCBI Taxonomy" id="205924"/>
    <lineage>
        <taxon>Eukaryota</taxon>
        <taxon>Fungi</taxon>
        <taxon>Fungi incertae sedis</taxon>
        <taxon>Mucoromycota</taxon>
        <taxon>Mortierellomycotina</taxon>
        <taxon>Mortierellomycetes</taxon>
        <taxon>Mortierellales</taxon>
        <taxon>Mortierellaceae</taxon>
        <taxon>Entomortierella</taxon>
    </lineage>
</organism>
<protein>
    <submittedName>
        <fullName evidence="7">U4/U6.U5 tri-snRNP-associated protein 1</fullName>
    </submittedName>
</protein>
<feature type="region of interest" description="Disordered" evidence="6">
    <location>
        <begin position="231"/>
        <end position="254"/>
    </location>
</feature>
<evidence type="ECO:0000256" key="1">
    <source>
        <dbReference type="ARBA" id="ARBA00004123"/>
    </source>
</evidence>
<feature type="compositionally biased region" description="Basic and acidic residues" evidence="6">
    <location>
        <begin position="98"/>
        <end position="117"/>
    </location>
</feature>
<feature type="compositionally biased region" description="Acidic residues" evidence="6">
    <location>
        <begin position="468"/>
        <end position="485"/>
    </location>
</feature>
<comment type="caution">
    <text evidence="7">The sequence shown here is derived from an EMBL/GenBank/DDBJ whole genome shotgun (WGS) entry which is preliminary data.</text>
</comment>
<keyword evidence="3" id="KW-0507">mRNA processing</keyword>
<evidence type="ECO:0000256" key="5">
    <source>
        <dbReference type="ARBA" id="ARBA00023242"/>
    </source>
</evidence>
<dbReference type="Pfam" id="PF03343">
    <property type="entry name" value="SART-1"/>
    <property type="match status" value="1"/>
</dbReference>
<evidence type="ECO:0000313" key="8">
    <source>
        <dbReference type="Proteomes" id="UP000827284"/>
    </source>
</evidence>
<dbReference type="InterPro" id="IPR045347">
    <property type="entry name" value="HIND"/>
</dbReference>
<feature type="compositionally biased region" description="Low complexity" evidence="6">
    <location>
        <begin position="704"/>
        <end position="725"/>
    </location>
</feature>
<feature type="region of interest" description="Disordered" evidence="6">
    <location>
        <begin position="278"/>
        <end position="330"/>
    </location>
</feature>
<feature type="compositionally biased region" description="Basic and acidic residues" evidence="6">
    <location>
        <begin position="553"/>
        <end position="593"/>
    </location>
</feature>
<evidence type="ECO:0000256" key="2">
    <source>
        <dbReference type="ARBA" id="ARBA00006076"/>
    </source>
</evidence>
<sequence length="773" mass="86064">MSEISASIAETNALRAKLGLKPLKEGPESSSAQIAEDNLRRQRDEEAKKAREDAIKQKIQKSKNRQELNKVRAGKGLGEASDNEDDGDDVYKWTLKNRNKEKERQAAAAARRERELQEMDDMAEYDEKSLAGLKVGHDMSDFGEGEERILTLKDSTILENEEEGDELINVDMSERERLEKNLENKKKKNRPVYSGFDDDEFTLGGKKKNLLSQYDEVLGTEQGNEGFVIGKIGKPRRADQAGGESGSLQSRSGMTAKEIMNQKLKESAIALTYNKTQQAQDYYTKEEAEITFKKPKKKKKSRSRKSDNWEDDENGDGQAMEIERPEPIDMSELNFVDDEDLQESLARARRIATKKTIKKLTPEQIAKNLAESKALEMETDEIKEEGLIISDVSEFVSNLSSTSVFQQPVARPAPTATATAPVKAKSEEPVEKVARVKTPDSEDVKMEETDADDTTQEQNLRSRTRAESEDEEEEMPVKTEEEESTSDASFLVAEPLVSRGLGSTLALLRQQGAYETGTAEHAQTAKNQSERAKWLADNKLREAKLAREAALAKAKDKERSRDKNYSARDRERDREYENQRREQQLMDEREARMRDYKPDVKLEYIDDSGNRLNTKEAFRQLSHAFHGKTSGKMKTEKRMKKLEDEKRLLSMSTTDTPLNMVSAFQERQKAAGSAHIVLAVGNRNAVPSSLSAAGVGGTVSTMPSGARSGTASTAGGSKGSSSFAAPNQTSQATMSVSGVHAPNREKVTFGLKRKAESTAGTATDESATKKTRN</sequence>
<feature type="region of interest" description="Disordered" evidence="6">
    <location>
        <begin position="694"/>
        <end position="773"/>
    </location>
</feature>
<evidence type="ECO:0000313" key="7">
    <source>
        <dbReference type="EMBL" id="GJJ77751.1"/>
    </source>
</evidence>
<feature type="region of interest" description="Disordered" evidence="6">
    <location>
        <begin position="19"/>
        <end position="119"/>
    </location>
</feature>
<keyword evidence="4" id="KW-0508">mRNA splicing</keyword>
<accession>A0A9P3HJG2</accession>
<dbReference type="PANTHER" id="PTHR14152">
    <property type="entry name" value="SQUAMOUS CELL CARCINOMA ANTIGEN RECOGNISED BY CYTOTOXIC T LYMPHOCYTES"/>
    <property type="match status" value="1"/>
</dbReference>
<name>A0A9P3HJG2_9FUNG</name>
<feature type="compositionally biased region" description="Basic and acidic residues" evidence="6">
    <location>
        <begin position="424"/>
        <end position="448"/>
    </location>
</feature>
<reference evidence="7" key="1">
    <citation type="submission" date="2021-11" db="EMBL/GenBank/DDBJ databases">
        <authorList>
            <person name="Herlambang A."/>
            <person name="Guo Y."/>
            <person name="Takashima Y."/>
            <person name="Nishizawa T."/>
        </authorList>
    </citation>
    <scope>NUCLEOTIDE SEQUENCE</scope>
    <source>
        <strain evidence="7">E1425</strain>
    </source>
</reference>
<evidence type="ECO:0000256" key="3">
    <source>
        <dbReference type="ARBA" id="ARBA00022664"/>
    </source>
</evidence>
<feature type="compositionally biased region" description="Basic and acidic residues" evidence="6">
    <location>
        <begin position="37"/>
        <end position="56"/>
    </location>
</feature>
<dbReference type="Pfam" id="PF19252">
    <property type="entry name" value="HIND"/>
    <property type="match status" value="1"/>
</dbReference>
<evidence type="ECO:0000256" key="4">
    <source>
        <dbReference type="ARBA" id="ARBA00023187"/>
    </source>
</evidence>
<gene>
    <name evidence="7" type="ORF">EMPS_10110</name>
</gene>
<feature type="region of interest" description="Disordered" evidence="6">
    <location>
        <begin position="548"/>
        <end position="593"/>
    </location>
</feature>
<evidence type="ECO:0000256" key="6">
    <source>
        <dbReference type="SAM" id="MobiDB-lite"/>
    </source>
</evidence>
<reference evidence="7" key="2">
    <citation type="journal article" date="2022" name="Microbiol. Resour. Announc.">
        <title>Whole-Genome Sequence of Entomortierella parvispora E1425, a Mucoromycotan Fungus Associated with Burkholderiaceae-Related Endosymbiotic Bacteria.</title>
        <authorList>
            <person name="Herlambang A."/>
            <person name="Guo Y."/>
            <person name="Takashima Y."/>
            <person name="Narisawa K."/>
            <person name="Ohta H."/>
            <person name="Nishizawa T."/>
        </authorList>
    </citation>
    <scope>NUCLEOTIDE SEQUENCE</scope>
    <source>
        <strain evidence="7">E1425</strain>
    </source>
</reference>
<dbReference type="Proteomes" id="UP000827284">
    <property type="component" value="Unassembled WGS sequence"/>
</dbReference>
<dbReference type="PANTHER" id="PTHR14152:SF5">
    <property type="entry name" value="U4_U6.U5 TRI-SNRNP-ASSOCIATED PROTEIN 1"/>
    <property type="match status" value="1"/>
</dbReference>
<comment type="subcellular location">
    <subcellularLocation>
        <location evidence="1">Nucleus</location>
    </subcellularLocation>
</comment>
<dbReference type="EMBL" id="BQFW01000014">
    <property type="protein sequence ID" value="GJJ77751.1"/>
    <property type="molecule type" value="Genomic_DNA"/>
</dbReference>
<feature type="compositionally biased region" description="Low complexity" evidence="6">
    <location>
        <begin position="408"/>
        <end position="423"/>
    </location>
</feature>
<keyword evidence="8" id="KW-1185">Reference proteome</keyword>
<comment type="similarity">
    <text evidence="2">Belongs to the SNU66/SART1 family.</text>
</comment>
<keyword evidence="5" id="KW-0539">Nucleus</keyword>
<feature type="region of interest" description="Disordered" evidence="6">
    <location>
        <begin position="403"/>
        <end position="491"/>
    </location>
</feature>
<feature type="compositionally biased region" description="Basic residues" evidence="6">
    <location>
        <begin position="293"/>
        <end position="303"/>
    </location>
</feature>
<feature type="compositionally biased region" description="Basic and acidic residues" evidence="6">
    <location>
        <begin position="283"/>
        <end position="292"/>
    </location>
</feature>
<dbReference type="GO" id="GO:0046540">
    <property type="term" value="C:U4/U6 x U5 tri-snRNP complex"/>
    <property type="evidence" value="ECO:0007669"/>
    <property type="project" value="InterPro"/>
</dbReference>
<dbReference type="OrthoDB" id="5583at2759"/>
<feature type="compositionally biased region" description="Polar residues" evidence="6">
    <location>
        <begin position="726"/>
        <end position="736"/>
    </location>
</feature>
<dbReference type="GO" id="GO:0000481">
    <property type="term" value="P:maturation of 5S rRNA"/>
    <property type="evidence" value="ECO:0007669"/>
    <property type="project" value="TreeGrafter"/>
</dbReference>